<feature type="non-terminal residue" evidence="1">
    <location>
        <position position="1"/>
    </location>
</feature>
<accession>A0A382RW10</accession>
<organism evidence="1">
    <name type="scientific">marine metagenome</name>
    <dbReference type="NCBI Taxonomy" id="408172"/>
    <lineage>
        <taxon>unclassified sequences</taxon>
        <taxon>metagenomes</taxon>
        <taxon>ecological metagenomes</taxon>
    </lineage>
</organism>
<protein>
    <recommendedName>
        <fullName evidence="2">Haloacid dehalogenase</fullName>
    </recommendedName>
</protein>
<name>A0A382RW10_9ZZZZ</name>
<evidence type="ECO:0000313" key="1">
    <source>
        <dbReference type="EMBL" id="SVD01492.1"/>
    </source>
</evidence>
<gene>
    <name evidence="1" type="ORF">METZ01_LOCUS354346</name>
</gene>
<sequence length="53" mass="5921">RAIFFDDSLDVLKSASKFEIRNIVAINKPSSKIDKKVVPGFVNIENFSQALPL</sequence>
<dbReference type="AlphaFoldDB" id="A0A382RW10"/>
<reference evidence="1" key="1">
    <citation type="submission" date="2018-05" db="EMBL/GenBank/DDBJ databases">
        <authorList>
            <person name="Lanie J.A."/>
            <person name="Ng W.-L."/>
            <person name="Kazmierczak K.M."/>
            <person name="Andrzejewski T.M."/>
            <person name="Davidsen T.M."/>
            <person name="Wayne K.J."/>
            <person name="Tettelin H."/>
            <person name="Glass J.I."/>
            <person name="Rusch D."/>
            <person name="Podicherti R."/>
            <person name="Tsui H.-C.T."/>
            <person name="Winkler M.E."/>
        </authorList>
    </citation>
    <scope>NUCLEOTIDE SEQUENCE</scope>
</reference>
<dbReference type="EMBL" id="UINC01124384">
    <property type="protein sequence ID" value="SVD01492.1"/>
    <property type="molecule type" value="Genomic_DNA"/>
</dbReference>
<evidence type="ECO:0008006" key="2">
    <source>
        <dbReference type="Google" id="ProtNLM"/>
    </source>
</evidence>
<proteinExistence type="predicted"/>